<dbReference type="Pfam" id="PF11391">
    <property type="entry name" value="DUF2798"/>
    <property type="match status" value="1"/>
</dbReference>
<keyword evidence="1" id="KW-1133">Transmembrane helix</keyword>
<feature type="transmembrane region" description="Helical" evidence="1">
    <location>
        <begin position="58"/>
        <end position="80"/>
    </location>
</feature>
<name>A0A4Y9L8T3_9BRAD</name>
<sequence>MCLACPDDGKQHGSVMLGIPRRYSHFVFGIIQSGLTSLIAAGIASWPAGSAAIFVGHWMASWLIAWAAMLPIVLLAAPAIRAFALRLTREERDPRAGSQA</sequence>
<accession>A0A4Y9L8T3</accession>
<feature type="transmembrane region" description="Helical" evidence="1">
    <location>
        <begin position="26"/>
        <end position="46"/>
    </location>
</feature>
<evidence type="ECO:0000256" key="1">
    <source>
        <dbReference type="SAM" id="Phobius"/>
    </source>
</evidence>
<dbReference type="Proteomes" id="UP000298225">
    <property type="component" value="Unassembled WGS sequence"/>
</dbReference>
<organism evidence="2 3">
    <name type="scientific">Bradyrhizobium frederickii</name>
    <dbReference type="NCBI Taxonomy" id="2560054"/>
    <lineage>
        <taxon>Bacteria</taxon>
        <taxon>Pseudomonadati</taxon>
        <taxon>Pseudomonadota</taxon>
        <taxon>Alphaproteobacteria</taxon>
        <taxon>Hyphomicrobiales</taxon>
        <taxon>Nitrobacteraceae</taxon>
        <taxon>Bradyrhizobium</taxon>
    </lineage>
</organism>
<keyword evidence="3" id="KW-1185">Reference proteome</keyword>
<dbReference type="OrthoDB" id="8240012at2"/>
<dbReference type="AlphaFoldDB" id="A0A4Y9L8T3"/>
<dbReference type="EMBL" id="SPQU01000005">
    <property type="protein sequence ID" value="TFV39226.1"/>
    <property type="molecule type" value="Genomic_DNA"/>
</dbReference>
<comment type="caution">
    <text evidence="2">The sequence shown here is derived from an EMBL/GenBank/DDBJ whole genome shotgun (WGS) entry which is preliminary data.</text>
</comment>
<gene>
    <name evidence="2" type="ORF">E4K66_12465</name>
</gene>
<evidence type="ECO:0000313" key="2">
    <source>
        <dbReference type="EMBL" id="TFV39226.1"/>
    </source>
</evidence>
<dbReference type="InterPro" id="IPR021529">
    <property type="entry name" value="DUF2798"/>
</dbReference>
<reference evidence="2 3" key="1">
    <citation type="submission" date="2019-03" db="EMBL/GenBank/DDBJ databases">
        <title>Bradyrhizobium strains diversity isolated from Chamaecrista fasciculata.</title>
        <authorList>
            <person name="Urquiaga M.C.O."/>
            <person name="Hungria M."/>
            <person name="Delamuta J.R.M."/>
        </authorList>
    </citation>
    <scope>NUCLEOTIDE SEQUENCE [LARGE SCALE GENOMIC DNA]</scope>
    <source>
        <strain evidence="2 3">CNPSo 3424</strain>
    </source>
</reference>
<proteinExistence type="predicted"/>
<protein>
    <submittedName>
        <fullName evidence="2">DUF2798 domain-containing protein</fullName>
    </submittedName>
</protein>
<keyword evidence="1" id="KW-0812">Transmembrane</keyword>
<keyword evidence="1" id="KW-0472">Membrane</keyword>
<evidence type="ECO:0000313" key="3">
    <source>
        <dbReference type="Proteomes" id="UP000298225"/>
    </source>
</evidence>